<dbReference type="Gene3D" id="3.30.70.100">
    <property type="match status" value="2"/>
</dbReference>
<dbReference type="SUPFAM" id="SSF55008">
    <property type="entry name" value="HMA, heavy metal-associated domain"/>
    <property type="match status" value="2"/>
</dbReference>
<evidence type="ECO:0000256" key="2">
    <source>
        <dbReference type="ARBA" id="ARBA00022723"/>
    </source>
</evidence>
<evidence type="ECO:0000256" key="1">
    <source>
        <dbReference type="ARBA" id="ARBA00015313"/>
    </source>
</evidence>
<dbReference type="RefSeq" id="WP_181573119.1">
    <property type="nucleotide sequence ID" value="NZ_PRLD01000034.1"/>
</dbReference>
<sequence length="117" mass="12544">MKRVFILKGLDCPNCSAKIEKEVGALPGVESSVVNLMQQTLTVQSEKSADTTLAEQVETIVHSHEPDVEVSEKTEPAVTKVYLLKGLDCPNCSAKIEKEVGELGGVASSTVNLMNQT</sequence>
<dbReference type="InterPro" id="IPR017969">
    <property type="entry name" value="Heavy-metal-associated_CS"/>
</dbReference>
<dbReference type="InterPro" id="IPR006121">
    <property type="entry name" value="HMA_dom"/>
</dbReference>
<reference evidence="4 5" key="1">
    <citation type="submission" date="2018-02" db="EMBL/GenBank/DDBJ databases">
        <title>Complete genome sequencing of Faecalibacterium prausnitzii strains isolated from the human gut.</title>
        <authorList>
            <person name="Fitzgerald B.C."/>
            <person name="Shkoporov A.N."/>
            <person name="Ross P.R."/>
            <person name="Hill C."/>
        </authorList>
    </citation>
    <scope>NUCLEOTIDE SEQUENCE [LARGE SCALE GENOMIC DNA]</scope>
    <source>
        <strain evidence="4 5">APC923/51-1</strain>
    </source>
</reference>
<accession>A0A329TY71</accession>
<organism evidence="4 5">
    <name type="scientific">Faecalibacterium prausnitzii</name>
    <dbReference type="NCBI Taxonomy" id="853"/>
    <lineage>
        <taxon>Bacteria</taxon>
        <taxon>Bacillati</taxon>
        <taxon>Bacillota</taxon>
        <taxon>Clostridia</taxon>
        <taxon>Eubacteriales</taxon>
        <taxon>Oscillospiraceae</taxon>
        <taxon>Faecalibacterium</taxon>
    </lineage>
</organism>
<feature type="non-terminal residue" evidence="4">
    <location>
        <position position="117"/>
    </location>
</feature>
<dbReference type="InterPro" id="IPR036163">
    <property type="entry name" value="HMA_dom_sf"/>
</dbReference>
<feature type="domain" description="HMA" evidence="3">
    <location>
        <begin position="78"/>
        <end position="117"/>
    </location>
</feature>
<name>A0A329TY71_9FIRM</name>
<dbReference type="PROSITE" id="PS01047">
    <property type="entry name" value="HMA_1"/>
    <property type="match status" value="2"/>
</dbReference>
<proteinExistence type="predicted"/>
<dbReference type="Proteomes" id="UP000251281">
    <property type="component" value="Unassembled WGS sequence"/>
</dbReference>
<dbReference type="EMBL" id="PRLD01000034">
    <property type="protein sequence ID" value="RAW54014.1"/>
    <property type="molecule type" value="Genomic_DNA"/>
</dbReference>
<dbReference type="AlphaFoldDB" id="A0A329TY71"/>
<dbReference type="PANTHER" id="PTHR46594:SF4">
    <property type="entry name" value="P-TYPE CATION-TRANSPORTING ATPASE"/>
    <property type="match status" value="1"/>
</dbReference>
<dbReference type="PANTHER" id="PTHR46594">
    <property type="entry name" value="P-TYPE CATION-TRANSPORTING ATPASE"/>
    <property type="match status" value="1"/>
</dbReference>
<dbReference type="GO" id="GO:0046872">
    <property type="term" value="F:metal ion binding"/>
    <property type="evidence" value="ECO:0007669"/>
    <property type="project" value="UniProtKB-KW"/>
</dbReference>
<dbReference type="CDD" id="cd00371">
    <property type="entry name" value="HMA"/>
    <property type="match status" value="2"/>
</dbReference>
<evidence type="ECO:0000313" key="5">
    <source>
        <dbReference type="Proteomes" id="UP000251281"/>
    </source>
</evidence>
<evidence type="ECO:0000313" key="4">
    <source>
        <dbReference type="EMBL" id="RAW54014.1"/>
    </source>
</evidence>
<comment type="caution">
    <text evidence="4">The sequence shown here is derived from an EMBL/GenBank/DDBJ whole genome shotgun (WGS) entry which is preliminary data.</text>
</comment>
<dbReference type="Pfam" id="PF00403">
    <property type="entry name" value="HMA"/>
    <property type="match status" value="2"/>
</dbReference>
<dbReference type="PROSITE" id="PS50846">
    <property type="entry name" value="HMA_2"/>
    <property type="match status" value="2"/>
</dbReference>
<protein>
    <recommendedName>
        <fullName evidence="1">Copper chaperone CopZ</fullName>
    </recommendedName>
</protein>
<keyword evidence="2" id="KW-0479">Metal-binding</keyword>
<evidence type="ECO:0000259" key="3">
    <source>
        <dbReference type="PROSITE" id="PS50846"/>
    </source>
</evidence>
<gene>
    <name evidence="4" type="ORF">C4N24_14665</name>
</gene>
<feature type="domain" description="HMA" evidence="3">
    <location>
        <begin position="1"/>
        <end position="69"/>
    </location>
</feature>